<evidence type="ECO:0000313" key="5">
    <source>
        <dbReference type="EMBL" id="VEU43783.1"/>
    </source>
</evidence>
<feature type="disulfide bond" evidence="1">
    <location>
        <begin position="185"/>
        <end position="194"/>
    </location>
</feature>
<accession>A0A448ZP72</accession>
<keyword evidence="3" id="KW-0732">Signal</keyword>
<keyword evidence="6" id="KW-1185">Reference proteome</keyword>
<keyword evidence="1" id="KW-1015">Disulfide bond</keyword>
<comment type="caution">
    <text evidence="1">Lacks conserved residue(s) required for the propagation of feature annotation.</text>
</comment>
<evidence type="ECO:0000259" key="4">
    <source>
        <dbReference type="PROSITE" id="PS50026"/>
    </source>
</evidence>
<evidence type="ECO:0000256" key="2">
    <source>
        <dbReference type="SAM" id="Phobius"/>
    </source>
</evidence>
<dbReference type="Proteomes" id="UP000291116">
    <property type="component" value="Unassembled WGS sequence"/>
</dbReference>
<keyword evidence="2" id="KW-1133">Transmembrane helix</keyword>
<dbReference type="InterPro" id="IPR000742">
    <property type="entry name" value="EGF"/>
</dbReference>
<evidence type="ECO:0000256" key="1">
    <source>
        <dbReference type="PROSITE-ProRule" id="PRU00076"/>
    </source>
</evidence>
<protein>
    <recommendedName>
        <fullName evidence="4">EGF-like domain-containing protein</fullName>
    </recommendedName>
</protein>
<dbReference type="PROSITE" id="PS00022">
    <property type="entry name" value="EGF_1"/>
    <property type="match status" value="1"/>
</dbReference>
<keyword evidence="2" id="KW-0472">Membrane</keyword>
<name>A0A448ZP72_9STRA</name>
<proteinExistence type="predicted"/>
<keyword evidence="2" id="KW-0812">Transmembrane</keyword>
<feature type="domain" description="EGF-like" evidence="4">
    <location>
        <begin position="151"/>
        <end position="195"/>
    </location>
</feature>
<dbReference type="AlphaFoldDB" id="A0A448ZP72"/>
<dbReference type="EMBL" id="CAACVS010000582">
    <property type="protein sequence ID" value="VEU43783.1"/>
    <property type="molecule type" value="Genomic_DNA"/>
</dbReference>
<dbReference type="SUPFAM" id="SSF57196">
    <property type="entry name" value="EGF/Laminin"/>
    <property type="match status" value="1"/>
</dbReference>
<organism evidence="5 6">
    <name type="scientific">Pseudo-nitzschia multistriata</name>
    <dbReference type="NCBI Taxonomy" id="183589"/>
    <lineage>
        <taxon>Eukaryota</taxon>
        <taxon>Sar</taxon>
        <taxon>Stramenopiles</taxon>
        <taxon>Ochrophyta</taxon>
        <taxon>Bacillariophyta</taxon>
        <taxon>Bacillariophyceae</taxon>
        <taxon>Bacillariophycidae</taxon>
        <taxon>Bacillariales</taxon>
        <taxon>Bacillariaceae</taxon>
        <taxon>Pseudo-nitzschia</taxon>
    </lineage>
</organism>
<gene>
    <name evidence="5" type="ORF">PSNMU_V1.4_AUG-EV-PASAV3_0108320</name>
</gene>
<dbReference type="SMART" id="SM00181">
    <property type="entry name" value="EGF"/>
    <property type="match status" value="3"/>
</dbReference>
<feature type="transmembrane region" description="Helical" evidence="2">
    <location>
        <begin position="216"/>
        <end position="239"/>
    </location>
</feature>
<dbReference type="PANTHER" id="PTHR24044:SF417">
    <property type="entry name" value="WEARY, ISOFORM B"/>
    <property type="match status" value="1"/>
</dbReference>
<dbReference type="GO" id="GO:0005112">
    <property type="term" value="F:Notch binding"/>
    <property type="evidence" value="ECO:0007669"/>
    <property type="project" value="TreeGrafter"/>
</dbReference>
<evidence type="ECO:0000256" key="3">
    <source>
        <dbReference type="SAM" id="SignalP"/>
    </source>
</evidence>
<dbReference type="PANTHER" id="PTHR24044">
    <property type="entry name" value="NOTCH LIGAND FAMILY MEMBER"/>
    <property type="match status" value="1"/>
</dbReference>
<dbReference type="PROSITE" id="PS50026">
    <property type="entry name" value="EGF_3"/>
    <property type="match status" value="1"/>
</dbReference>
<keyword evidence="1" id="KW-0245">EGF-like domain</keyword>
<dbReference type="OrthoDB" id="43902at2759"/>
<dbReference type="PROSITE" id="PS01186">
    <property type="entry name" value="EGF_2"/>
    <property type="match status" value="2"/>
</dbReference>
<reference evidence="5 6" key="1">
    <citation type="submission" date="2019-01" db="EMBL/GenBank/DDBJ databases">
        <authorList>
            <person name="Ferrante I. M."/>
        </authorList>
    </citation>
    <scope>NUCLEOTIDE SEQUENCE [LARGE SCALE GENOMIC DNA]</scope>
    <source>
        <strain evidence="5 6">B856</strain>
    </source>
</reference>
<feature type="signal peptide" evidence="3">
    <location>
        <begin position="1"/>
        <end position="26"/>
    </location>
</feature>
<dbReference type="InterPro" id="IPR050906">
    <property type="entry name" value="Notch_signaling"/>
</dbReference>
<feature type="chain" id="PRO_5019367317" description="EGF-like domain-containing protein" evidence="3">
    <location>
        <begin position="27"/>
        <end position="282"/>
    </location>
</feature>
<evidence type="ECO:0000313" key="6">
    <source>
        <dbReference type="Proteomes" id="UP000291116"/>
    </source>
</evidence>
<sequence length="282" mass="31213">MIVRKLSPSRLFLLLVAAIGTGTASAYDWTCNLYCYNKGVCRHGHGKFGAYAGIDSEIDDLPFEQELHENGMYCTCPKGYTGLQCEIKFVTCGRDSHTCFNGSACVKERSTDTGEAFYRCACDAEGSIMDAPYAGKYCEHIATVFCDGGGDGFEHGSAFCTNGGRCRQQQTDDPDLDFANSGCDCPEGWEGRHCEIKTVTSVSTVAEDIVHEMKEFLSAGEIAGIVIGFCIGISLLICFRKQRFFFKTGFRKSHRGRGRTNRRHGRKQQEMTMYSDNRGDII</sequence>
<dbReference type="Gene3D" id="2.10.25.10">
    <property type="entry name" value="Laminin"/>
    <property type="match status" value="2"/>
</dbReference>